<dbReference type="Proteomes" id="UP000823486">
    <property type="component" value="Unassembled WGS sequence"/>
</dbReference>
<keyword evidence="2" id="KW-1185">Reference proteome</keyword>
<protein>
    <submittedName>
        <fullName evidence="1">Uncharacterized protein</fullName>
    </submittedName>
</protein>
<evidence type="ECO:0000313" key="2">
    <source>
        <dbReference type="Proteomes" id="UP000823486"/>
    </source>
</evidence>
<comment type="caution">
    <text evidence="1">The sequence shown here is derived from an EMBL/GenBank/DDBJ whole genome shotgun (WGS) entry which is preliminary data.</text>
</comment>
<proteinExistence type="predicted"/>
<name>A0ABS2QHC5_9BACI</name>
<dbReference type="Pfam" id="PF13798">
    <property type="entry name" value="PCYCGC"/>
    <property type="match status" value="1"/>
</dbReference>
<dbReference type="RefSeq" id="WP_204542312.1">
    <property type="nucleotide sequence ID" value="NZ_JAFBFI010000007.1"/>
</dbReference>
<reference evidence="1 2" key="1">
    <citation type="submission" date="2021-01" db="EMBL/GenBank/DDBJ databases">
        <title>Genomic Encyclopedia of Type Strains, Phase IV (KMG-IV): sequencing the most valuable type-strain genomes for metagenomic binning, comparative biology and taxonomic classification.</title>
        <authorList>
            <person name="Goeker M."/>
        </authorList>
    </citation>
    <scope>NUCLEOTIDE SEQUENCE [LARGE SCALE GENOMIC DNA]</scope>
    <source>
        <strain evidence="1 2">DSM 105482</strain>
    </source>
</reference>
<organism evidence="1 2">
    <name type="scientific">Peribacillus deserti</name>
    <dbReference type="NCBI Taxonomy" id="673318"/>
    <lineage>
        <taxon>Bacteria</taxon>
        <taxon>Bacillati</taxon>
        <taxon>Bacillota</taxon>
        <taxon>Bacilli</taxon>
        <taxon>Bacillales</taxon>
        <taxon>Bacillaceae</taxon>
        <taxon>Peribacillus</taxon>
    </lineage>
</organism>
<dbReference type="EMBL" id="JAFBFI010000007">
    <property type="protein sequence ID" value="MBM7692542.1"/>
    <property type="molecule type" value="Genomic_DNA"/>
</dbReference>
<gene>
    <name evidence="1" type="ORF">JOC77_001972</name>
</gene>
<evidence type="ECO:0000313" key="1">
    <source>
        <dbReference type="EMBL" id="MBM7692542.1"/>
    </source>
</evidence>
<sequence length="171" mass="19287">MNKDNIIKALFLLFSFCLIMPDSIPQAEAAVVKNSQKDCHFHERKGIADIKEKTPSAEILPHFLYGKPEHIRKIYLNAAKHKNILKFIPCYCGCGESAGHMDTYQCFVYENHADGSIVWDNHAAMCGICLDTASTAILQSKEGKSLTEVRKIIEDRYKKGFKKPTPTPMPK</sequence>
<dbReference type="InterPro" id="IPR025673">
    <property type="entry name" value="PCYCGC"/>
</dbReference>
<accession>A0ABS2QHC5</accession>